<dbReference type="GO" id="GO:0006053">
    <property type="term" value="P:N-acetylmannosamine catabolic process"/>
    <property type="evidence" value="ECO:0007669"/>
    <property type="project" value="TreeGrafter"/>
</dbReference>
<keyword evidence="6" id="KW-0413">Isomerase</keyword>
<proteinExistence type="inferred from homology"/>
<dbReference type="InterPro" id="IPR007260">
    <property type="entry name" value="NanE"/>
</dbReference>
<organism evidence="8">
    <name type="scientific">Tepidanaerobacter syntrophicus</name>
    <dbReference type="NCBI Taxonomy" id="224999"/>
    <lineage>
        <taxon>Bacteria</taxon>
        <taxon>Bacillati</taxon>
        <taxon>Bacillota</taxon>
        <taxon>Clostridia</taxon>
        <taxon>Thermosediminibacterales</taxon>
        <taxon>Tepidanaerobacteraceae</taxon>
        <taxon>Tepidanaerobacter</taxon>
    </lineage>
</organism>
<dbReference type="Gene3D" id="3.20.20.70">
    <property type="entry name" value="Aldolase class I"/>
    <property type="match status" value="1"/>
</dbReference>
<dbReference type="UniPathway" id="UPA00629">
    <property type="reaction ID" value="UER00682"/>
</dbReference>
<evidence type="ECO:0000256" key="1">
    <source>
        <dbReference type="ARBA" id="ARBA00000056"/>
    </source>
</evidence>
<evidence type="ECO:0000313" key="9">
    <source>
        <dbReference type="Proteomes" id="UP000062160"/>
    </source>
</evidence>
<dbReference type="GO" id="GO:0047465">
    <property type="term" value="F:N-acylglucosamine-6-phosphate 2-epimerase activity"/>
    <property type="evidence" value="ECO:0007669"/>
    <property type="project" value="UniProtKB-EC"/>
</dbReference>
<evidence type="ECO:0000256" key="7">
    <source>
        <dbReference type="ARBA" id="ARBA00023277"/>
    </source>
</evidence>
<dbReference type="EMBL" id="DF977001">
    <property type="protein sequence ID" value="GAQ25281.1"/>
    <property type="molecule type" value="Genomic_DNA"/>
</dbReference>
<protein>
    <recommendedName>
        <fullName evidence="5">N-acylglucosamine-6-phosphate 2-epimerase</fullName>
        <ecNumber evidence="5">5.1.3.9</ecNumber>
    </recommendedName>
</protein>
<dbReference type="SUPFAM" id="SSF51366">
    <property type="entry name" value="Ribulose-phoshate binding barrel"/>
    <property type="match status" value="1"/>
</dbReference>
<evidence type="ECO:0000256" key="3">
    <source>
        <dbReference type="ARBA" id="ARBA00005081"/>
    </source>
</evidence>
<dbReference type="STRING" id="224999.GCA_001485475_01296"/>
<reference evidence="8" key="1">
    <citation type="journal article" date="2016" name="Genome Announc.">
        <title>Draft Genome Sequence of the Syntrophic Lactate-Degrading Bacterium Tepidanaerobacter syntrophicus JLT.</title>
        <authorList>
            <person name="Matsuura N."/>
            <person name="Ohashi A."/>
            <person name="Tourlousse D.M."/>
            <person name="Sekiguchi Y."/>
        </authorList>
    </citation>
    <scope>NUCLEOTIDE SEQUENCE [LARGE SCALE GENOMIC DNA]</scope>
    <source>
        <strain evidence="8">JL</strain>
    </source>
</reference>
<comment type="pathway">
    <text evidence="3">Amino-sugar metabolism; N-acetylneuraminate degradation; D-fructose 6-phosphate from N-acetylneuraminate: step 3/5.</text>
</comment>
<comment type="similarity">
    <text evidence="4">Belongs to the NanE family.</text>
</comment>
<dbReference type="AlphaFoldDB" id="A0A0U9HN31"/>
<dbReference type="GO" id="GO:0005829">
    <property type="term" value="C:cytosol"/>
    <property type="evidence" value="ECO:0007669"/>
    <property type="project" value="TreeGrafter"/>
</dbReference>
<comment type="catalytic activity">
    <reaction evidence="1">
        <text>an N-acyl-D-glucosamine 6-phosphate = an N-acyl-D-mannosamine 6-phosphate</text>
        <dbReference type="Rhea" id="RHEA:23932"/>
        <dbReference type="ChEBI" id="CHEBI:57599"/>
        <dbReference type="ChEBI" id="CHEBI:57666"/>
        <dbReference type="EC" id="5.1.3.9"/>
    </reaction>
</comment>
<evidence type="ECO:0000313" key="8">
    <source>
        <dbReference type="EMBL" id="GAQ25281.1"/>
    </source>
</evidence>
<keyword evidence="9" id="KW-1185">Reference proteome</keyword>
<accession>A0A0U9HN31</accession>
<evidence type="ECO:0000256" key="2">
    <source>
        <dbReference type="ARBA" id="ARBA00002147"/>
    </source>
</evidence>
<sequence length="240" mass="26440">MDKEEIINKLKNGLIVSCQATPDEPHYMNGITIMMAKCAYWAGAVGIRANTPQDVRSIAKEVPLPIIGLWKIGRGEKEVYLTPDINAARELYNAGAQIIAVQATSHIRDDGKQSYEIIKEIKNEIPEALIFADVRNAEDAKIAAEYGADFIAPTLYGYTSTPQELVKVKHNFGPDLELLASVIKATEKTNSLVIMEGKINTPEQAVMCLYMGAHAVVVGNAITRPHITAKRFVDAINKYR</sequence>
<gene>
    <name evidence="8" type="ORF">TSYNT_7300</name>
</gene>
<comment type="function">
    <text evidence="2">Converts N-acetylmannosamine-6-phosphate (ManNAc-6-P) to N-acetylglucosamine-6-phosphate (GlcNAc-6-P).</text>
</comment>
<dbReference type="EC" id="5.1.3.9" evidence="5"/>
<dbReference type="Pfam" id="PF04131">
    <property type="entry name" value="NanE"/>
    <property type="match status" value="1"/>
</dbReference>
<dbReference type="GO" id="GO:0019262">
    <property type="term" value="P:N-acetylneuraminate catabolic process"/>
    <property type="evidence" value="ECO:0007669"/>
    <property type="project" value="UniProtKB-UniPathway"/>
</dbReference>
<evidence type="ECO:0000256" key="4">
    <source>
        <dbReference type="ARBA" id="ARBA00007439"/>
    </source>
</evidence>
<dbReference type="OrthoDB" id="9781704at2"/>
<evidence type="ECO:0000256" key="5">
    <source>
        <dbReference type="ARBA" id="ARBA00013180"/>
    </source>
</evidence>
<dbReference type="NCBIfam" id="NF002231">
    <property type="entry name" value="PRK01130.1"/>
    <property type="match status" value="1"/>
</dbReference>
<dbReference type="InterPro" id="IPR013785">
    <property type="entry name" value="Aldolase_TIM"/>
</dbReference>
<name>A0A0U9HN31_9FIRM</name>
<dbReference type="Proteomes" id="UP000062160">
    <property type="component" value="Unassembled WGS sequence"/>
</dbReference>
<dbReference type="PANTHER" id="PTHR36204">
    <property type="entry name" value="N-ACETYLMANNOSAMINE-6-PHOSPHATE 2-EPIMERASE-RELATED"/>
    <property type="match status" value="1"/>
</dbReference>
<keyword evidence="7" id="KW-0119">Carbohydrate metabolism</keyword>
<dbReference type="PANTHER" id="PTHR36204:SF1">
    <property type="entry name" value="N-ACETYLMANNOSAMINE-6-PHOSPHATE 2-EPIMERASE-RELATED"/>
    <property type="match status" value="1"/>
</dbReference>
<dbReference type="RefSeq" id="WP_059032678.1">
    <property type="nucleotide sequence ID" value="NZ_DF977001.1"/>
</dbReference>
<dbReference type="InterPro" id="IPR011060">
    <property type="entry name" value="RibuloseP-bd_barrel"/>
</dbReference>
<evidence type="ECO:0000256" key="6">
    <source>
        <dbReference type="ARBA" id="ARBA00023235"/>
    </source>
</evidence>